<dbReference type="PROSITE" id="PS00603">
    <property type="entry name" value="TK_CELLULAR_TYPE"/>
    <property type="match status" value="1"/>
</dbReference>
<dbReference type="GO" id="GO:0046104">
    <property type="term" value="P:thymidine metabolic process"/>
    <property type="evidence" value="ECO:0007669"/>
    <property type="project" value="TreeGrafter"/>
</dbReference>
<keyword evidence="4 5" id="KW-0067">ATP-binding</keyword>
<keyword evidence="3 5" id="KW-0418">Kinase</keyword>
<dbReference type="AlphaFoldDB" id="A0A922FRA8"/>
<dbReference type="GO" id="GO:0004797">
    <property type="term" value="F:thymidine kinase activity"/>
    <property type="evidence" value="ECO:0007669"/>
    <property type="project" value="UniProtKB-EC"/>
</dbReference>
<name>A0A922FRA8_CARIL</name>
<evidence type="ECO:0000256" key="1">
    <source>
        <dbReference type="ARBA" id="ARBA00022679"/>
    </source>
</evidence>
<organism evidence="7 8">
    <name type="scientific">Carya illinoinensis</name>
    <name type="common">Pecan</name>
    <dbReference type="NCBI Taxonomy" id="32201"/>
    <lineage>
        <taxon>Eukaryota</taxon>
        <taxon>Viridiplantae</taxon>
        <taxon>Streptophyta</taxon>
        <taxon>Embryophyta</taxon>
        <taxon>Tracheophyta</taxon>
        <taxon>Spermatophyta</taxon>
        <taxon>Magnoliopsida</taxon>
        <taxon>eudicotyledons</taxon>
        <taxon>Gunneridae</taxon>
        <taxon>Pentapetalae</taxon>
        <taxon>rosids</taxon>
        <taxon>fabids</taxon>
        <taxon>Fagales</taxon>
        <taxon>Juglandaceae</taxon>
        <taxon>Carya</taxon>
    </lineage>
</organism>
<evidence type="ECO:0000256" key="6">
    <source>
        <dbReference type="RuleBase" id="RU004165"/>
    </source>
</evidence>
<evidence type="ECO:0000256" key="2">
    <source>
        <dbReference type="ARBA" id="ARBA00022741"/>
    </source>
</evidence>
<dbReference type="Proteomes" id="UP000811246">
    <property type="component" value="Chromosome 3"/>
</dbReference>
<dbReference type="InterPro" id="IPR020633">
    <property type="entry name" value="Thymidine_kinase_CS"/>
</dbReference>
<evidence type="ECO:0000313" key="8">
    <source>
        <dbReference type="Proteomes" id="UP000811246"/>
    </source>
</evidence>
<dbReference type="FunFam" id="3.30.60.20:FF:000051">
    <property type="entry name" value="Thymidine kinase"/>
    <property type="match status" value="1"/>
</dbReference>
<keyword evidence="5" id="KW-0237">DNA synthesis</keyword>
<dbReference type="EMBL" id="CM031827">
    <property type="protein sequence ID" value="KAG6724646.1"/>
    <property type="molecule type" value="Genomic_DNA"/>
</dbReference>
<dbReference type="PANTHER" id="PTHR11441">
    <property type="entry name" value="THYMIDINE KINASE"/>
    <property type="match status" value="1"/>
</dbReference>
<evidence type="ECO:0000256" key="4">
    <source>
        <dbReference type="ARBA" id="ARBA00022840"/>
    </source>
</evidence>
<dbReference type="Pfam" id="PF00265">
    <property type="entry name" value="TK"/>
    <property type="match status" value="1"/>
</dbReference>
<sequence>MMLMKRRRFGSVLDIIPLADSVTKLMAHEICGKRAFFTLRKTKETQTELIGEVDVYMPVCRQHYANGHVVMEAARNVLESYKVKSDSFVKATSVV</sequence>
<dbReference type="PANTHER" id="PTHR11441:SF12">
    <property type="entry name" value="THYMIDINE KINASE A"/>
    <property type="match status" value="1"/>
</dbReference>
<evidence type="ECO:0000256" key="3">
    <source>
        <dbReference type="ARBA" id="ARBA00022777"/>
    </source>
</evidence>
<proteinExistence type="inferred from homology"/>
<dbReference type="InterPro" id="IPR001267">
    <property type="entry name" value="Thymidine_kinase"/>
</dbReference>
<keyword evidence="2 5" id="KW-0547">Nucleotide-binding</keyword>
<evidence type="ECO:0000313" key="7">
    <source>
        <dbReference type="EMBL" id="KAG6724646.1"/>
    </source>
</evidence>
<keyword evidence="1 5" id="KW-0808">Transferase</keyword>
<accession>A0A922FRA8</accession>
<comment type="caution">
    <text evidence="7">The sequence shown here is derived from an EMBL/GenBank/DDBJ whole genome shotgun (WGS) entry which is preliminary data.</text>
</comment>
<protein>
    <recommendedName>
        <fullName evidence="5">Thymidine kinase</fullName>
        <ecNumber evidence="5">2.7.1.21</ecNumber>
    </recommendedName>
</protein>
<dbReference type="EC" id="2.7.1.21" evidence="5"/>
<dbReference type="GO" id="GO:0071897">
    <property type="term" value="P:DNA biosynthetic process"/>
    <property type="evidence" value="ECO:0007669"/>
    <property type="project" value="UniProtKB-KW"/>
</dbReference>
<dbReference type="GO" id="GO:0005524">
    <property type="term" value="F:ATP binding"/>
    <property type="evidence" value="ECO:0007669"/>
    <property type="project" value="UniProtKB-KW"/>
</dbReference>
<comment type="similarity">
    <text evidence="6">Belongs to the thymidine kinase family.</text>
</comment>
<evidence type="ECO:0000256" key="5">
    <source>
        <dbReference type="RuleBase" id="RU000544"/>
    </source>
</evidence>
<comment type="catalytic activity">
    <reaction evidence="5">
        <text>thymidine + ATP = dTMP + ADP + H(+)</text>
        <dbReference type="Rhea" id="RHEA:19129"/>
        <dbReference type="ChEBI" id="CHEBI:15378"/>
        <dbReference type="ChEBI" id="CHEBI:17748"/>
        <dbReference type="ChEBI" id="CHEBI:30616"/>
        <dbReference type="ChEBI" id="CHEBI:63528"/>
        <dbReference type="ChEBI" id="CHEBI:456216"/>
        <dbReference type="EC" id="2.7.1.21"/>
    </reaction>
</comment>
<reference evidence="7" key="1">
    <citation type="submission" date="2021-01" db="EMBL/GenBank/DDBJ databases">
        <authorList>
            <person name="Lovell J.T."/>
            <person name="Bentley N."/>
            <person name="Bhattarai G."/>
            <person name="Jenkins J.W."/>
            <person name="Sreedasyam A."/>
            <person name="Alarcon Y."/>
            <person name="Bock C."/>
            <person name="Boston L."/>
            <person name="Carlson J."/>
            <person name="Cervantes K."/>
            <person name="Clermont K."/>
            <person name="Krom N."/>
            <person name="Kubenka K."/>
            <person name="Mamidi S."/>
            <person name="Mattison C."/>
            <person name="Monteros M."/>
            <person name="Pisani C."/>
            <person name="Plott C."/>
            <person name="Rajasekar S."/>
            <person name="Rhein H.S."/>
            <person name="Rohla C."/>
            <person name="Song M."/>
            <person name="Hilaire R.S."/>
            <person name="Shu S."/>
            <person name="Wells L."/>
            <person name="Wang X."/>
            <person name="Webber J."/>
            <person name="Heerema R.J."/>
            <person name="Klein P."/>
            <person name="Conner P."/>
            <person name="Grauke L."/>
            <person name="Grimwood J."/>
            <person name="Schmutz J."/>
            <person name="Randall J.J."/>
        </authorList>
    </citation>
    <scope>NUCLEOTIDE SEQUENCE</scope>
    <source>
        <tissue evidence="7">Leaf</tissue>
    </source>
</reference>
<gene>
    <name evidence="7" type="ORF">I3842_03G268100</name>
</gene>